<sequence>MKWEGVDSFLKNIVDPWFTVQELDSKTFAISEYGHWEKVHSFLLLGETRAALIDTGLGIGSIKGITDQLTDLPIIVLTTHVHTDHIGGHGDYDTIYVHGDDANWLINGIEGLSLEQIRKNMARDITIPIPESFDPFTYKPYQGYPDRLLSDGDTIDLGNRSLNIYHTPGHSPGHISILDNETGFLFTGDLLYSDTPVYAFYPSTSPEDLVNSLEKIAKIKAVSKIYGGHNQLGLEPRILEEVLAAIQYLKENKLVRHGTGVHAFKSFSVHF</sequence>
<dbReference type="Pfam" id="PF00753">
    <property type="entry name" value="Lactamase_B"/>
    <property type="match status" value="1"/>
</dbReference>
<evidence type="ECO:0000259" key="1">
    <source>
        <dbReference type="SMART" id="SM00849"/>
    </source>
</evidence>
<dbReference type="InterPro" id="IPR001279">
    <property type="entry name" value="Metallo-B-lactamas"/>
</dbReference>
<dbReference type="PANTHER" id="PTHR42951:SF4">
    <property type="entry name" value="ACYL-COENZYME A THIOESTERASE MBLAC2"/>
    <property type="match status" value="1"/>
</dbReference>
<protein>
    <submittedName>
        <fullName evidence="2">MBL fold metallo-hydrolase</fullName>
    </submittedName>
</protein>
<dbReference type="SUPFAM" id="SSF56281">
    <property type="entry name" value="Metallo-hydrolase/oxidoreductase"/>
    <property type="match status" value="1"/>
</dbReference>
<accession>A0A9X8ZJI1</accession>
<dbReference type="InterPro" id="IPR050855">
    <property type="entry name" value="NDM-1-like"/>
</dbReference>
<dbReference type="InterPro" id="IPR036866">
    <property type="entry name" value="RibonucZ/Hydroxyglut_hydro"/>
</dbReference>
<feature type="domain" description="Metallo-beta-lactamase" evidence="1">
    <location>
        <begin position="38"/>
        <end position="229"/>
    </location>
</feature>
<dbReference type="Proteomes" id="UP000309170">
    <property type="component" value="Unassembled WGS sequence"/>
</dbReference>
<organism evidence="2 3">
    <name type="scientific">Peribacillus simplex</name>
    <dbReference type="NCBI Taxonomy" id="1478"/>
    <lineage>
        <taxon>Bacteria</taxon>
        <taxon>Bacillati</taxon>
        <taxon>Bacillota</taxon>
        <taxon>Bacilli</taxon>
        <taxon>Bacillales</taxon>
        <taxon>Bacillaceae</taxon>
        <taxon>Peribacillus</taxon>
    </lineage>
</organism>
<evidence type="ECO:0000313" key="2">
    <source>
        <dbReference type="EMBL" id="TKH14131.1"/>
    </source>
</evidence>
<name>A0A9X8ZJI1_9BACI</name>
<reference evidence="2 3" key="1">
    <citation type="journal article" date="2019" name="Environ. Microbiol.">
        <title>An active ?-lactamase is a part of an orchestrated cell wall stress resistance network of Bacillus subtilis and related rhizosphere species.</title>
        <authorList>
            <person name="Bucher T."/>
            <person name="Keren-Paz A."/>
            <person name="Hausser J."/>
            <person name="Olender T."/>
            <person name="Cytryn E."/>
            <person name="Kolodkin-Gal I."/>
        </authorList>
    </citation>
    <scope>NUCLEOTIDE SEQUENCE [LARGE SCALE GENOMIC DNA]</scope>
    <source>
        <strain evidence="2 3">I4</strain>
    </source>
</reference>
<dbReference type="Gene3D" id="3.60.15.10">
    <property type="entry name" value="Ribonuclease Z/Hydroxyacylglutathione hydrolase-like"/>
    <property type="match status" value="1"/>
</dbReference>
<dbReference type="EMBL" id="SZNT01000058">
    <property type="protein sequence ID" value="TKH14131.1"/>
    <property type="molecule type" value="Genomic_DNA"/>
</dbReference>
<proteinExistence type="predicted"/>
<dbReference type="SMART" id="SM00849">
    <property type="entry name" value="Lactamase_B"/>
    <property type="match status" value="1"/>
</dbReference>
<dbReference type="AlphaFoldDB" id="A0A9X8ZJI1"/>
<evidence type="ECO:0000313" key="3">
    <source>
        <dbReference type="Proteomes" id="UP000309170"/>
    </source>
</evidence>
<dbReference type="PANTHER" id="PTHR42951">
    <property type="entry name" value="METALLO-BETA-LACTAMASE DOMAIN-CONTAINING"/>
    <property type="match status" value="1"/>
</dbReference>
<comment type="caution">
    <text evidence="2">The sequence shown here is derived from an EMBL/GenBank/DDBJ whole genome shotgun (WGS) entry which is preliminary data.</text>
</comment>
<gene>
    <name evidence="2" type="ORF">FC678_05445</name>
</gene>